<organism evidence="8 9">
    <name type="scientific">Chelydra serpentina</name>
    <name type="common">Snapping turtle</name>
    <name type="synonym">Testudo serpentina</name>
    <dbReference type="NCBI Taxonomy" id="8475"/>
    <lineage>
        <taxon>Eukaryota</taxon>
        <taxon>Metazoa</taxon>
        <taxon>Chordata</taxon>
        <taxon>Craniata</taxon>
        <taxon>Vertebrata</taxon>
        <taxon>Euteleostomi</taxon>
        <taxon>Archelosauria</taxon>
        <taxon>Testudinata</taxon>
        <taxon>Testudines</taxon>
        <taxon>Cryptodira</taxon>
        <taxon>Durocryptodira</taxon>
        <taxon>Americhelydia</taxon>
        <taxon>Chelydroidea</taxon>
        <taxon>Chelydridae</taxon>
        <taxon>Chelydra</taxon>
    </lineage>
</organism>
<feature type="region of interest" description="Disordered" evidence="6">
    <location>
        <begin position="240"/>
        <end position="262"/>
    </location>
</feature>
<dbReference type="PROSITE" id="PS50076">
    <property type="entry name" value="DNAJ_2"/>
    <property type="match status" value="1"/>
</dbReference>
<evidence type="ECO:0000259" key="7">
    <source>
        <dbReference type="PROSITE" id="PS50076"/>
    </source>
</evidence>
<dbReference type="EMBL" id="JAHGAV010002135">
    <property type="protein sequence ID" value="KAG6921403.1"/>
    <property type="molecule type" value="Genomic_DNA"/>
</dbReference>
<keyword evidence="3" id="KW-0564">Palmitate</keyword>
<feature type="domain" description="J" evidence="7">
    <location>
        <begin position="91"/>
        <end position="156"/>
    </location>
</feature>
<dbReference type="OrthoDB" id="445556at2759"/>
<feature type="region of interest" description="Disordered" evidence="6">
    <location>
        <begin position="63"/>
        <end position="86"/>
    </location>
</feature>
<dbReference type="PANTHER" id="PTHR44027">
    <property type="entry name" value="DNAJ HOMOLOG SUBFAMILY C MEMBER 5 HOMOLOG"/>
    <property type="match status" value="1"/>
</dbReference>
<sequence>CCEWCLWGPPRPGSPRDEPGPGLCPSTSVQGSAHAQGAVRVKAPARGASCARAVVTKVWFRRVGGGGSAGPPSNMAEPGRPQRKMSRAGESLYRVLGLEKGASSEEIKKAYRKLALKYHPDKNPENPEAVEKFKEINNANATLNDEHKRQIYDEYGSMGLYVAEQFGEESVKYYFLMSKCWFKVSAPPARSLRLPGSPRAAAPATWLRLPGGVMQRGLQGSGCPNWSGCGATHCGRESQTPIVGQPLPAAAGETAARRQPQD</sequence>
<evidence type="ECO:0000256" key="6">
    <source>
        <dbReference type="SAM" id="MobiDB-lite"/>
    </source>
</evidence>
<comment type="caution">
    <text evidence="8">The sequence shown here is derived from an EMBL/GenBank/DDBJ whole genome shotgun (WGS) entry which is preliminary data.</text>
</comment>
<dbReference type="AlphaFoldDB" id="A0A8T1RYP7"/>
<proteinExistence type="predicted"/>
<evidence type="ECO:0000256" key="2">
    <source>
        <dbReference type="ARBA" id="ARBA00023136"/>
    </source>
</evidence>
<dbReference type="InterPro" id="IPR036869">
    <property type="entry name" value="J_dom_sf"/>
</dbReference>
<dbReference type="Gene3D" id="1.10.287.110">
    <property type="entry name" value="DnaJ domain"/>
    <property type="match status" value="1"/>
</dbReference>
<name>A0A8T1RYP7_CHESE</name>
<comment type="subcellular location">
    <subcellularLocation>
        <location evidence="1">Membrane</location>
        <topology evidence="1">Lipid-anchor</topology>
    </subcellularLocation>
</comment>
<dbReference type="GO" id="GO:0016020">
    <property type="term" value="C:membrane"/>
    <property type="evidence" value="ECO:0007669"/>
    <property type="project" value="UniProtKB-SubCell"/>
</dbReference>
<feature type="region of interest" description="Disordered" evidence="6">
    <location>
        <begin position="10"/>
        <end position="37"/>
    </location>
</feature>
<dbReference type="InterPro" id="IPR051434">
    <property type="entry name" value="DnaJ_C_subfamily_member5"/>
</dbReference>
<dbReference type="Pfam" id="PF00226">
    <property type="entry name" value="DnaJ"/>
    <property type="match status" value="1"/>
</dbReference>
<accession>A0A8T1RYP7</accession>
<keyword evidence="2" id="KW-0472">Membrane</keyword>
<dbReference type="InterPro" id="IPR001623">
    <property type="entry name" value="DnaJ_domain"/>
</dbReference>
<protein>
    <submittedName>
        <fullName evidence="8">DnaJ -like protein subfamily C member 5G</fullName>
    </submittedName>
</protein>
<dbReference type="CDD" id="cd06257">
    <property type="entry name" value="DnaJ"/>
    <property type="match status" value="1"/>
</dbReference>
<dbReference type="InterPro" id="IPR018253">
    <property type="entry name" value="DnaJ_domain_CS"/>
</dbReference>
<evidence type="ECO:0000256" key="5">
    <source>
        <dbReference type="ARBA" id="ARBA00023288"/>
    </source>
</evidence>
<evidence type="ECO:0000256" key="4">
    <source>
        <dbReference type="ARBA" id="ARBA00023186"/>
    </source>
</evidence>
<dbReference type="GO" id="GO:0005737">
    <property type="term" value="C:cytoplasm"/>
    <property type="evidence" value="ECO:0007669"/>
    <property type="project" value="UniProtKB-ARBA"/>
</dbReference>
<dbReference type="FunFam" id="1.10.287.110:FF:000017">
    <property type="entry name" value="dnaJ homolog subfamily C member 5"/>
    <property type="match status" value="1"/>
</dbReference>
<feature type="non-terminal residue" evidence="8">
    <location>
        <position position="262"/>
    </location>
</feature>
<keyword evidence="9" id="KW-1185">Reference proteome</keyword>
<dbReference type="SUPFAM" id="SSF46565">
    <property type="entry name" value="Chaperone J-domain"/>
    <property type="match status" value="1"/>
</dbReference>
<dbReference type="PROSITE" id="PS00636">
    <property type="entry name" value="DNAJ_1"/>
    <property type="match status" value="1"/>
</dbReference>
<evidence type="ECO:0000313" key="9">
    <source>
        <dbReference type="Proteomes" id="UP000765507"/>
    </source>
</evidence>
<evidence type="ECO:0000313" key="8">
    <source>
        <dbReference type="EMBL" id="KAG6921403.1"/>
    </source>
</evidence>
<gene>
    <name evidence="8" type="primary">DNAJC5G</name>
    <name evidence="8" type="ORF">G0U57_007985</name>
</gene>
<keyword evidence="4" id="KW-0143">Chaperone</keyword>
<keyword evidence="5" id="KW-0449">Lipoprotein</keyword>
<dbReference type="PANTHER" id="PTHR44027:SF2">
    <property type="entry name" value="DNAJ HOMOLOG SUBFAMILY C MEMBER 5G"/>
    <property type="match status" value="1"/>
</dbReference>
<evidence type="ECO:0000256" key="1">
    <source>
        <dbReference type="ARBA" id="ARBA00004635"/>
    </source>
</evidence>
<reference evidence="8 9" key="1">
    <citation type="journal article" date="2020" name="G3 (Bethesda)">
        <title>Draft Genome of the Common Snapping Turtle, Chelydra serpentina, a Model for Phenotypic Plasticity in Reptiles.</title>
        <authorList>
            <person name="Das D."/>
            <person name="Singh S.K."/>
            <person name="Bierstedt J."/>
            <person name="Erickson A."/>
            <person name="Galli G.L.J."/>
            <person name="Crossley D.A. 2nd"/>
            <person name="Rhen T."/>
        </authorList>
    </citation>
    <scope>NUCLEOTIDE SEQUENCE [LARGE SCALE GENOMIC DNA]</scope>
    <source>
        <strain evidence="8">KW</strain>
    </source>
</reference>
<evidence type="ECO:0000256" key="3">
    <source>
        <dbReference type="ARBA" id="ARBA00023139"/>
    </source>
</evidence>
<dbReference type="PRINTS" id="PR00625">
    <property type="entry name" value="JDOMAIN"/>
</dbReference>
<dbReference type="Proteomes" id="UP000765507">
    <property type="component" value="Unassembled WGS sequence"/>
</dbReference>
<dbReference type="SMART" id="SM00271">
    <property type="entry name" value="DnaJ"/>
    <property type="match status" value="1"/>
</dbReference>